<dbReference type="STRING" id="760142.Hipma_0307"/>
<dbReference type="eggNOG" id="COG0370">
    <property type="taxonomic scope" value="Bacteria"/>
</dbReference>
<evidence type="ECO:0000256" key="1">
    <source>
        <dbReference type="SAM" id="Phobius"/>
    </source>
</evidence>
<gene>
    <name evidence="3" type="ordered locus">Hipma_0307</name>
</gene>
<feature type="transmembrane region" description="Helical" evidence="1">
    <location>
        <begin position="61"/>
        <end position="81"/>
    </location>
</feature>
<organism evidence="3 4">
    <name type="scientific">Hippea maritima (strain ATCC 700847 / DSM 10411 / MH2)</name>
    <dbReference type="NCBI Taxonomy" id="760142"/>
    <lineage>
        <taxon>Bacteria</taxon>
        <taxon>Pseudomonadati</taxon>
        <taxon>Campylobacterota</taxon>
        <taxon>Desulfurellia</taxon>
        <taxon>Desulfurellales</taxon>
        <taxon>Hippeaceae</taxon>
        <taxon>Hippea</taxon>
    </lineage>
</organism>
<dbReference type="OrthoDB" id="9797308at2"/>
<keyword evidence="1" id="KW-0472">Membrane</keyword>
<evidence type="ECO:0000259" key="2">
    <source>
        <dbReference type="Pfam" id="PF07670"/>
    </source>
</evidence>
<feature type="domain" description="Nucleoside transporter/FeoB GTPase Gate" evidence="2">
    <location>
        <begin position="19"/>
        <end position="100"/>
    </location>
</feature>
<reference evidence="3 4" key="1">
    <citation type="journal article" date="2011" name="Stand. Genomic Sci.">
        <title>Complete genome sequence of the thermophilic sulfur-reducer Hippea maritima type strain (MH(2)).</title>
        <authorList>
            <person name="Huntemann M."/>
            <person name="Lu M."/>
            <person name="Nolan M."/>
            <person name="Lapidus A."/>
            <person name="Lucas S."/>
            <person name="Hammon N."/>
            <person name="Deshpande S."/>
            <person name="Cheng J.F."/>
            <person name="Tapia R."/>
            <person name="Han C."/>
            <person name="Goodwin L."/>
            <person name="Pitluck S."/>
            <person name="Liolios K."/>
            <person name="Pagani I."/>
            <person name="Ivanova N."/>
            <person name="Ovchinikova G."/>
            <person name="Pati A."/>
            <person name="Chen A."/>
            <person name="Palaniappan K."/>
            <person name="Land M."/>
            <person name="Hauser L."/>
            <person name="Jeffries C.D."/>
            <person name="Detter J.C."/>
            <person name="Brambilla E.M."/>
            <person name="Rohde M."/>
            <person name="Spring S."/>
            <person name="Goker M."/>
            <person name="Woyke T."/>
            <person name="Bristow J."/>
            <person name="Eisen J.A."/>
            <person name="Markowitz V."/>
            <person name="Hugenholtz P."/>
            <person name="Kyrpides N.C."/>
            <person name="Klenk H.P."/>
            <person name="Mavromatis K."/>
        </authorList>
    </citation>
    <scope>NUCLEOTIDE SEQUENCE [LARGE SCALE GENOMIC DNA]</scope>
    <source>
        <strain evidence="4">ATCC 700847 / DSM 10411 / MH2</strain>
    </source>
</reference>
<dbReference type="EMBL" id="CP002606">
    <property type="protein sequence ID" value="AEA33284.1"/>
    <property type="molecule type" value="Genomic_DNA"/>
</dbReference>
<sequence length="144" mass="15373">MSIQNNLKNGIKNGLNVSLKLIKVIIPFYIATDILSHTPVANILGKAFAPLMKPLGLTGKMAVAIISGYLVNLYAAIAALVPLHPTWQQVTIVGLMTGISHNLVIEGAVLHKTGTNAVFTITLRVIVSIIAGLVLNTFFRVVYG</sequence>
<feature type="transmembrane region" description="Helical" evidence="1">
    <location>
        <begin position="87"/>
        <end position="105"/>
    </location>
</feature>
<dbReference type="Pfam" id="PF07670">
    <property type="entry name" value="Gate"/>
    <property type="match status" value="1"/>
</dbReference>
<dbReference type="HOGENOM" id="CLU_151192_0_0_7"/>
<name>F2LY19_HIPMA</name>
<dbReference type="RefSeq" id="WP_013681328.1">
    <property type="nucleotide sequence ID" value="NC_015318.1"/>
</dbReference>
<dbReference type="InParanoid" id="F2LY19"/>
<feature type="transmembrane region" description="Helical" evidence="1">
    <location>
        <begin position="117"/>
        <end position="139"/>
    </location>
</feature>
<proteinExistence type="predicted"/>
<dbReference type="AlphaFoldDB" id="F2LY19"/>
<reference evidence="4" key="2">
    <citation type="submission" date="2011-03" db="EMBL/GenBank/DDBJ databases">
        <title>The complete genome of Hippea maritima DSM 10411.</title>
        <authorList>
            <consortium name="US DOE Joint Genome Institute (JGI-PGF)"/>
            <person name="Lucas S."/>
            <person name="Copeland A."/>
            <person name="Lapidus A."/>
            <person name="Bruce D."/>
            <person name="Goodwin L."/>
            <person name="Pitluck S."/>
            <person name="Peters L."/>
            <person name="Kyrpides N."/>
            <person name="Mavromatis K."/>
            <person name="Pagani I."/>
            <person name="Ivanova N."/>
            <person name="Mikhailova N."/>
            <person name="Lu M."/>
            <person name="Detter J.C."/>
            <person name="Tapia R."/>
            <person name="Han C."/>
            <person name="Land M."/>
            <person name="Hauser L."/>
            <person name="Markowitz V."/>
            <person name="Cheng J.-F."/>
            <person name="Hugenholtz P."/>
            <person name="Woyke T."/>
            <person name="Wu D."/>
            <person name="Spring S."/>
            <person name="Schroeder M."/>
            <person name="Brambilla E."/>
            <person name="Klenk H.-P."/>
            <person name="Eisen J.A."/>
        </authorList>
    </citation>
    <scope>NUCLEOTIDE SEQUENCE [LARGE SCALE GENOMIC DNA]</scope>
    <source>
        <strain evidence="4">ATCC 700847 / DSM 10411 / MH2</strain>
    </source>
</reference>
<evidence type="ECO:0000313" key="3">
    <source>
        <dbReference type="EMBL" id="AEA33284.1"/>
    </source>
</evidence>
<accession>F2LY19</accession>
<dbReference type="KEGG" id="hmr:Hipma_0307"/>
<keyword evidence="4" id="KW-1185">Reference proteome</keyword>
<evidence type="ECO:0000313" key="4">
    <source>
        <dbReference type="Proteomes" id="UP000008139"/>
    </source>
</evidence>
<keyword evidence="1" id="KW-0812">Transmembrane</keyword>
<keyword evidence="1" id="KW-1133">Transmembrane helix</keyword>
<dbReference type="Proteomes" id="UP000008139">
    <property type="component" value="Chromosome"/>
</dbReference>
<protein>
    <submittedName>
        <fullName evidence="3">Nucleoside recognition domain protein</fullName>
    </submittedName>
</protein>
<dbReference type="InterPro" id="IPR011642">
    <property type="entry name" value="Gate_dom"/>
</dbReference>